<gene>
    <name evidence="2" type="ORF">CAL28_10945</name>
</gene>
<dbReference type="EMBL" id="NEVS01000004">
    <property type="protein sequence ID" value="OZI59989.1"/>
    <property type="molecule type" value="Genomic_DNA"/>
</dbReference>
<dbReference type="Pfam" id="PF10754">
    <property type="entry name" value="DUF2569"/>
    <property type="match status" value="1"/>
</dbReference>
<keyword evidence="1" id="KW-1133">Transmembrane helix</keyword>
<dbReference type="Proteomes" id="UP000215767">
    <property type="component" value="Unassembled WGS sequence"/>
</dbReference>
<evidence type="ECO:0000256" key="1">
    <source>
        <dbReference type="SAM" id="Phobius"/>
    </source>
</evidence>
<feature type="transmembrane region" description="Helical" evidence="1">
    <location>
        <begin position="209"/>
        <end position="227"/>
    </location>
</feature>
<dbReference type="InterPro" id="IPR019690">
    <property type="entry name" value="DUF2569"/>
</dbReference>
<dbReference type="OrthoDB" id="8688045at2"/>
<protein>
    <recommendedName>
        <fullName evidence="4">DUF2569 domain-containing protein</fullName>
    </recommendedName>
</protein>
<evidence type="ECO:0000313" key="2">
    <source>
        <dbReference type="EMBL" id="OZI59989.1"/>
    </source>
</evidence>
<feature type="transmembrane region" description="Helical" evidence="1">
    <location>
        <begin position="12"/>
        <end position="31"/>
    </location>
</feature>
<feature type="transmembrane region" description="Helical" evidence="1">
    <location>
        <begin position="175"/>
        <end position="197"/>
    </location>
</feature>
<evidence type="ECO:0000313" key="3">
    <source>
        <dbReference type="Proteomes" id="UP000215767"/>
    </source>
</evidence>
<dbReference type="RefSeq" id="WP_094841408.1">
    <property type="nucleotide sequence ID" value="NZ_NEVS01000004.1"/>
</dbReference>
<proteinExistence type="predicted"/>
<feature type="transmembrane region" description="Helical" evidence="1">
    <location>
        <begin position="82"/>
        <end position="108"/>
    </location>
</feature>
<accession>A0A261UDJ1</accession>
<evidence type="ECO:0008006" key="4">
    <source>
        <dbReference type="Google" id="ProtNLM"/>
    </source>
</evidence>
<keyword evidence="3" id="KW-1185">Reference proteome</keyword>
<name>A0A261UDJ1_9BORD</name>
<dbReference type="AlphaFoldDB" id="A0A261UDJ1"/>
<keyword evidence="1" id="KW-0812">Transmembrane</keyword>
<keyword evidence="1" id="KW-0472">Membrane</keyword>
<sequence>MDAKEGIRRIVKTLSAVAWVCLALGILSGLASRSDGWPVFFFGAIAFMVLQGIAWITAGFASNNGERDGLIRPRDLMFWRRTGPASGANTGPIGVGGWLYFPIFALFVGPFISMGELMSGFAQTEAQYPAIRGISAWSNYKMTCWAIVIASAFIGIRAGRLLWVKHRPESVHAAIIAFWVLGPIGIAAIIVAQLIFLKVTLFQIFDARTLGSTVGASLGSLFWVAYLKWSRRVRNTYFHQLYSAPSPAPVEREEPTL</sequence>
<comment type="caution">
    <text evidence="2">The sequence shown here is derived from an EMBL/GenBank/DDBJ whole genome shotgun (WGS) entry which is preliminary data.</text>
</comment>
<feature type="transmembrane region" description="Helical" evidence="1">
    <location>
        <begin position="37"/>
        <end position="61"/>
    </location>
</feature>
<organism evidence="2 3">
    <name type="scientific">Bordetella genomosp. 11</name>
    <dbReference type="NCBI Taxonomy" id="1416808"/>
    <lineage>
        <taxon>Bacteria</taxon>
        <taxon>Pseudomonadati</taxon>
        <taxon>Pseudomonadota</taxon>
        <taxon>Betaproteobacteria</taxon>
        <taxon>Burkholderiales</taxon>
        <taxon>Alcaligenaceae</taxon>
        <taxon>Bordetella</taxon>
    </lineage>
</organism>
<reference evidence="3" key="1">
    <citation type="submission" date="2017-05" db="EMBL/GenBank/DDBJ databases">
        <title>Complete and WGS of Bordetella genogroups.</title>
        <authorList>
            <person name="Spilker T."/>
            <person name="Lipuma J."/>
        </authorList>
    </citation>
    <scope>NUCLEOTIDE SEQUENCE [LARGE SCALE GENOMIC DNA]</scope>
    <source>
        <strain evidence="3">AU8856</strain>
    </source>
</reference>
<feature type="transmembrane region" description="Helical" evidence="1">
    <location>
        <begin position="145"/>
        <end position="163"/>
    </location>
</feature>